<proteinExistence type="inferred from homology"/>
<evidence type="ECO:0000313" key="3">
    <source>
        <dbReference type="Proteomes" id="UP001515500"/>
    </source>
</evidence>
<dbReference type="RefSeq" id="XP_039130397.1">
    <property type="nucleotide sequence ID" value="XM_039274463.1"/>
</dbReference>
<dbReference type="InterPro" id="IPR052436">
    <property type="entry name" value="LTO1_adapter"/>
</dbReference>
<comment type="similarity">
    <text evidence="1">Belongs to the LTO1 family.</text>
</comment>
<gene>
    <name evidence="4" type="primary">LOC120266804</name>
</gene>
<evidence type="ECO:0000313" key="4">
    <source>
        <dbReference type="RefSeq" id="XP_039130397.1"/>
    </source>
</evidence>
<organism evidence="3 4">
    <name type="scientific">Dioscorea cayennensis subsp. rotundata</name>
    <name type="common">White Guinea yam</name>
    <name type="synonym">Dioscorea rotundata</name>
    <dbReference type="NCBI Taxonomy" id="55577"/>
    <lineage>
        <taxon>Eukaryota</taxon>
        <taxon>Viridiplantae</taxon>
        <taxon>Streptophyta</taxon>
        <taxon>Embryophyta</taxon>
        <taxon>Tracheophyta</taxon>
        <taxon>Spermatophyta</taxon>
        <taxon>Magnoliopsida</taxon>
        <taxon>Liliopsida</taxon>
        <taxon>Dioscoreales</taxon>
        <taxon>Dioscoreaceae</taxon>
        <taxon>Dioscorea</taxon>
    </lineage>
</organism>
<dbReference type="AlphaFoldDB" id="A0AB40BSF3"/>
<evidence type="ECO:0000259" key="2">
    <source>
        <dbReference type="Pfam" id="PF09811"/>
    </source>
</evidence>
<dbReference type="PANTHER" id="PTHR28532:SF1">
    <property type="entry name" value="ORAL CANCER OVEREXPRESSED 1"/>
    <property type="match status" value="1"/>
</dbReference>
<dbReference type="InterPro" id="IPR019191">
    <property type="entry name" value="Essential_protein_Yae1_N"/>
</dbReference>
<evidence type="ECO:0000256" key="1">
    <source>
        <dbReference type="ARBA" id="ARBA00038090"/>
    </source>
</evidence>
<sequence length="141" mass="15967">MESKDFLESSVLLNESQYQEGYNDGFNDGMLSGKDEGKDVGLKHGFQVGEEIGFYQGCLDIWTSAIKLDPNTFSSRVQKRIEQLQDLVTNYPLLDPENEQLQDMMEAIRLKFRIISANLGLSSTLTYEGHPKSSHQDLETI</sequence>
<dbReference type="Pfam" id="PF09811">
    <property type="entry name" value="Yae1_N"/>
    <property type="match status" value="1"/>
</dbReference>
<reference evidence="4" key="1">
    <citation type="submission" date="2025-08" db="UniProtKB">
        <authorList>
            <consortium name="RefSeq"/>
        </authorList>
    </citation>
    <scope>IDENTIFICATION</scope>
</reference>
<dbReference type="GeneID" id="120266804"/>
<keyword evidence="3" id="KW-1185">Reference proteome</keyword>
<protein>
    <submittedName>
        <fullName evidence="4">Protein LTO1 homolog</fullName>
    </submittedName>
</protein>
<dbReference type="PANTHER" id="PTHR28532">
    <property type="entry name" value="GEO13458P1"/>
    <property type="match status" value="1"/>
</dbReference>
<feature type="domain" description="Essential protein Yae1 N-terminal" evidence="2">
    <location>
        <begin position="21"/>
        <end position="59"/>
    </location>
</feature>
<dbReference type="Proteomes" id="UP001515500">
    <property type="component" value="Chromosome 8"/>
</dbReference>
<accession>A0AB40BSF3</accession>
<name>A0AB40BSF3_DIOCR</name>